<accession>A0ABX0M9X9</accession>
<evidence type="ECO:0000313" key="3">
    <source>
        <dbReference type="Proteomes" id="UP000819052"/>
    </source>
</evidence>
<dbReference type="EMBL" id="VVIW01000017">
    <property type="protein sequence ID" value="NHZ43119.1"/>
    <property type="molecule type" value="Genomic_DNA"/>
</dbReference>
<dbReference type="Proteomes" id="UP000819052">
    <property type="component" value="Unassembled WGS sequence"/>
</dbReference>
<feature type="transmembrane region" description="Helical" evidence="1">
    <location>
        <begin position="49"/>
        <end position="66"/>
    </location>
</feature>
<keyword evidence="1" id="KW-1133">Transmembrane helix</keyword>
<name>A0ABX0M9X9_9BURK</name>
<evidence type="ECO:0000313" key="2">
    <source>
        <dbReference type="EMBL" id="NHZ43119.1"/>
    </source>
</evidence>
<feature type="transmembrane region" description="Helical" evidence="1">
    <location>
        <begin position="26"/>
        <end position="43"/>
    </location>
</feature>
<reference evidence="2 3" key="1">
    <citation type="submission" date="2019-09" db="EMBL/GenBank/DDBJ databases">
        <title>Taxonomy of Antarctic Massilia spp.: description of Massilia rubra sp. nov., Massilia aquatica sp. nov., Massilia mucilaginosa sp. nov., Massilia frigida sp. nov. isolated from streams, lakes and regoliths.</title>
        <authorList>
            <person name="Holochova P."/>
            <person name="Sedlacek I."/>
            <person name="Kralova S."/>
            <person name="Maslanova I."/>
            <person name="Busse H.-J."/>
            <person name="Stankova E."/>
            <person name="Vrbovska V."/>
            <person name="Kovarovic V."/>
            <person name="Bartak M."/>
            <person name="Svec P."/>
            <person name="Pantucek R."/>
        </authorList>
    </citation>
    <scope>NUCLEOTIDE SEQUENCE [LARGE SCALE GENOMIC DNA]</scope>
    <source>
        <strain evidence="2 3">CCM 8693</strain>
    </source>
</reference>
<protein>
    <recommendedName>
        <fullName evidence="4">DUF2273 domain-containing protein</fullName>
    </recommendedName>
</protein>
<gene>
    <name evidence="2" type="ORF">F1609_23510</name>
</gene>
<comment type="caution">
    <text evidence="2">The sequence shown here is derived from an EMBL/GenBank/DDBJ whole genome shotgun (WGS) entry which is preliminary data.</text>
</comment>
<keyword evidence="1" id="KW-0472">Membrane</keyword>
<sequence>MQADAPMSAHEKRLLHDFLYRRPRHLTTVNGLVGAIVIALFIWMFPESFAHLAVGGLGGALIGVYFEQRHILELRGIFKKACAGHPDASPAVDTTARNG</sequence>
<keyword evidence="3" id="KW-1185">Reference proteome</keyword>
<dbReference type="RefSeq" id="WP_167079107.1">
    <property type="nucleotide sequence ID" value="NZ_VVIW01000017.1"/>
</dbReference>
<proteinExistence type="predicted"/>
<keyword evidence="1" id="KW-0812">Transmembrane</keyword>
<evidence type="ECO:0008006" key="4">
    <source>
        <dbReference type="Google" id="ProtNLM"/>
    </source>
</evidence>
<evidence type="ECO:0000256" key="1">
    <source>
        <dbReference type="SAM" id="Phobius"/>
    </source>
</evidence>
<organism evidence="2 3">
    <name type="scientific">Massilia aquatica</name>
    <dbReference type="NCBI Taxonomy" id="2609000"/>
    <lineage>
        <taxon>Bacteria</taxon>
        <taxon>Pseudomonadati</taxon>
        <taxon>Pseudomonadota</taxon>
        <taxon>Betaproteobacteria</taxon>
        <taxon>Burkholderiales</taxon>
        <taxon>Oxalobacteraceae</taxon>
        <taxon>Telluria group</taxon>
        <taxon>Massilia</taxon>
    </lineage>
</organism>